<name>A0A8S5S281_9CAUD</name>
<organism evidence="1">
    <name type="scientific">Siphoviridae sp. ctCIv11</name>
    <dbReference type="NCBI Taxonomy" id="2827806"/>
    <lineage>
        <taxon>Viruses</taxon>
        <taxon>Duplodnaviria</taxon>
        <taxon>Heunggongvirae</taxon>
        <taxon>Uroviricota</taxon>
        <taxon>Caudoviricetes</taxon>
    </lineage>
</organism>
<dbReference type="EMBL" id="BK032513">
    <property type="protein sequence ID" value="DAF44915.1"/>
    <property type="molecule type" value="Genomic_DNA"/>
</dbReference>
<proteinExistence type="predicted"/>
<evidence type="ECO:0000313" key="1">
    <source>
        <dbReference type="EMBL" id="DAF44915.1"/>
    </source>
</evidence>
<sequence>MYIEHDYHYINANENLLIEKGYGKISIHSIHFDRHYSEEQKEKNRQIAESMTSEQWSRHCEEVAKDFSKPMENILKIFLNKYSIFQASENVSYDSDWDLYFWSNKGWNGKDYMDCFKLEFNTNRSVENNMALLNEIIPLVESMEYENIGCYIQYDAVLDKEKIEREAKEICEKLTGKFITYCGIEGKIKVVDEVNNYKTYGFFRKGARSKYYKISNTKILAMKLQEAI</sequence>
<accession>A0A8S5S281</accession>
<reference evidence="1" key="1">
    <citation type="journal article" date="2021" name="Proc. Natl. Acad. Sci. U.S.A.">
        <title>A Catalog of Tens of Thousands of Viruses from Human Metagenomes Reveals Hidden Associations with Chronic Diseases.</title>
        <authorList>
            <person name="Tisza M.J."/>
            <person name="Buck C.B."/>
        </authorList>
    </citation>
    <scope>NUCLEOTIDE SEQUENCE</scope>
    <source>
        <strain evidence="1">CtCIv11</strain>
    </source>
</reference>
<protein>
    <submittedName>
        <fullName evidence="1">Uncharacterized protein</fullName>
    </submittedName>
</protein>